<evidence type="ECO:0000313" key="1">
    <source>
        <dbReference type="EMBL" id="ADP32221.1"/>
    </source>
</evidence>
<organism evidence="1 2">
    <name type="scientific">Bacillus atrophaeus (strain 1942)</name>
    <dbReference type="NCBI Taxonomy" id="720555"/>
    <lineage>
        <taxon>Bacteria</taxon>
        <taxon>Bacillati</taxon>
        <taxon>Bacillota</taxon>
        <taxon>Bacilli</taxon>
        <taxon>Bacillales</taxon>
        <taxon>Bacillaceae</taxon>
        <taxon>Bacillus</taxon>
    </lineage>
</organism>
<accession>A0ABM5LWX4</accession>
<keyword evidence="2" id="KW-1185">Reference proteome</keyword>
<dbReference type="SUPFAM" id="SSF48056">
    <property type="entry name" value="Di-copper centre-containing domain"/>
    <property type="match status" value="1"/>
</dbReference>
<dbReference type="EMBL" id="CP002207">
    <property type="protein sequence ID" value="ADP32221.1"/>
    <property type="molecule type" value="Genomic_DNA"/>
</dbReference>
<evidence type="ECO:0000313" key="2">
    <source>
        <dbReference type="Proteomes" id="UP000006867"/>
    </source>
</evidence>
<protein>
    <submittedName>
        <fullName evidence="1">Uncharacterized protein</fullName>
    </submittedName>
</protein>
<reference evidence="1 2" key="1">
    <citation type="journal article" date="2011" name="Front. Microbiol.">
        <title>Genomic signatures of strain selection and enhancement in Bacillus atrophaeus var. globigii, a historical biowarfare simulant.</title>
        <authorList>
            <person name="Gibbons H.S."/>
            <person name="Broomall S.M."/>
            <person name="McNew L.A."/>
            <person name="Daligault H."/>
            <person name="Chapman C."/>
            <person name="Bruce D."/>
            <person name="Karavis M."/>
            <person name="Krepps M."/>
            <person name="McGregor P.A."/>
            <person name="Hong C."/>
            <person name="Park K.H."/>
            <person name="Akmal A."/>
            <person name="Feldman A."/>
            <person name="Lin J.S."/>
            <person name="Chang W.E."/>
            <person name="Higgs B.W."/>
            <person name="Demirev P."/>
            <person name="Lindquist J."/>
            <person name="Liem A."/>
            <person name="Fochler E."/>
            <person name="Read T.D."/>
            <person name="Tapia R."/>
            <person name="Johnson S."/>
            <person name="Bishop-Lilly K.A."/>
            <person name="Detter C."/>
            <person name="Han C."/>
            <person name="Sozhamannan S."/>
            <person name="Rosenzweig C.N."/>
            <person name="Skowronski E.W."/>
        </authorList>
    </citation>
    <scope>NUCLEOTIDE SEQUENCE [LARGE SCALE GENOMIC DNA]</scope>
    <source>
        <strain evidence="1 2">1942</strain>
    </source>
</reference>
<dbReference type="Proteomes" id="UP000006867">
    <property type="component" value="Chromosome"/>
</dbReference>
<gene>
    <name evidence="1" type="ordered locus">BATR1942_06335</name>
</gene>
<sequence length="482" mass="55922">MSSDLTAGVWIYRSFLNLTQEVDDFNELKFGQGELIFEDVSEPGTLRGQLAFRSFPPKADDPRLVLSGFKYDGNPYSLRFQGTGVKETSAEGWVYQYVGYFIPKWPDGKRQRSVIVGSVIRSVPHDGCSDGIVGSFIAVQKDFIEPRNVIPLPNNVRDLLASRHHRLHHAVWHSVRNRWLSLTESQRQQIRALEWQPGGMEFERPSLSKKGDPILNNGSGEDFLFMHREMIREVHSMMTHPIKGWTAIPAPGSFIIEQEFASSHPTFHHSGNPDGFAVPKAWINNLDEETNRRIKYIKTDGFYWSRMRWWDREFKNSQYLSTLTLGELGALIEWSVHNDMHMRWASVPRDPSTGETLPEGRKDNDIDKVWDTPDYDFLGDFYSSHVNPIFWRLHGWIDDRIGDWFQAHEKAHPGEVKQSRIKGVPWFKKGKWVHSEHPWSGPAMSKRGHHDIEKMEKVIYILFGEPTYMQEVPNGKVRFTWF</sequence>
<proteinExistence type="predicted"/>
<dbReference type="InterPro" id="IPR008922">
    <property type="entry name" value="Di-copper_centre_dom_sf"/>
</dbReference>
<dbReference type="RefSeq" id="WP_013390522.1">
    <property type="nucleotide sequence ID" value="NC_014639.1"/>
</dbReference>
<name>A0ABM5LWX4_BACA1</name>